<keyword evidence="3" id="KW-1185">Reference proteome</keyword>
<dbReference type="PANTHER" id="PTHR33592">
    <property type="entry name" value="TRANSMEMBRANE PROTEIN"/>
    <property type="match status" value="1"/>
</dbReference>
<reference evidence="2 3" key="1">
    <citation type="journal article" date="2023" name="Plant Biotechnol. J.">
        <title>Chromosome-level wild Hevea brasiliensis genome provides new tools for genomic-assisted breeding and valuable loci to elevate rubber yield.</title>
        <authorList>
            <person name="Cheng H."/>
            <person name="Song X."/>
            <person name="Hu Y."/>
            <person name="Wu T."/>
            <person name="Yang Q."/>
            <person name="An Z."/>
            <person name="Feng S."/>
            <person name="Deng Z."/>
            <person name="Wu W."/>
            <person name="Zeng X."/>
            <person name="Tu M."/>
            <person name="Wang X."/>
            <person name="Huang H."/>
        </authorList>
    </citation>
    <scope>NUCLEOTIDE SEQUENCE [LARGE SCALE GENOMIC DNA]</scope>
    <source>
        <strain evidence="2">MT/VB/25A 57/8</strain>
    </source>
</reference>
<dbReference type="EMBL" id="JARPOI010000015">
    <property type="protein sequence ID" value="KAJ9154203.1"/>
    <property type="molecule type" value="Genomic_DNA"/>
</dbReference>
<protein>
    <submittedName>
        <fullName evidence="2">Uncharacterized protein</fullName>
    </submittedName>
</protein>
<keyword evidence="1" id="KW-0732">Signal</keyword>
<comment type="caution">
    <text evidence="2">The sequence shown here is derived from an EMBL/GenBank/DDBJ whole genome shotgun (WGS) entry which is preliminary data.</text>
</comment>
<evidence type="ECO:0000313" key="3">
    <source>
        <dbReference type="Proteomes" id="UP001174677"/>
    </source>
</evidence>
<proteinExistence type="predicted"/>
<feature type="chain" id="PRO_5045121152" evidence="1">
    <location>
        <begin position="32"/>
        <end position="116"/>
    </location>
</feature>
<organism evidence="2 3">
    <name type="scientific">Hevea brasiliensis</name>
    <name type="common">Para rubber tree</name>
    <name type="synonym">Siphonia brasiliensis</name>
    <dbReference type="NCBI Taxonomy" id="3981"/>
    <lineage>
        <taxon>Eukaryota</taxon>
        <taxon>Viridiplantae</taxon>
        <taxon>Streptophyta</taxon>
        <taxon>Embryophyta</taxon>
        <taxon>Tracheophyta</taxon>
        <taxon>Spermatophyta</taxon>
        <taxon>Magnoliopsida</taxon>
        <taxon>eudicotyledons</taxon>
        <taxon>Gunneridae</taxon>
        <taxon>Pentapetalae</taxon>
        <taxon>rosids</taxon>
        <taxon>fabids</taxon>
        <taxon>Malpighiales</taxon>
        <taxon>Euphorbiaceae</taxon>
        <taxon>Crotonoideae</taxon>
        <taxon>Micrandreae</taxon>
        <taxon>Hevea</taxon>
    </lineage>
</organism>
<sequence length="116" mass="12764">MGFRSSSRIRILFTLFTNLFIIISTFQVGAAKRTMHGEQWHEEHFLHIESLQKGPVPPSASSPCTNIPKGGTGHCPNLNEMNFAGGRVNLVPPPPPPTFRSSILMAANSHDIKTKN</sequence>
<name>A0ABQ9L073_HEVBR</name>
<dbReference type="PANTHER" id="PTHR33592:SF10">
    <property type="entry name" value="TRANSMEMBRANE PROTEIN"/>
    <property type="match status" value="1"/>
</dbReference>
<dbReference type="Proteomes" id="UP001174677">
    <property type="component" value="Chromosome 15"/>
</dbReference>
<evidence type="ECO:0000313" key="2">
    <source>
        <dbReference type="EMBL" id="KAJ9154203.1"/>
    </source>
</evidence>
<gene>
    <name evidence="2" type="ORF">P3X46_027565</name>
</gene>
<feature type="signal peptide" evidence="1">
    <location>
        <begin position="1"/>
        <end position="31"/>
    </location>
</feature>
<evidence type="ECO:0000256" key="1">
    <source>
        <dbReference type="SAM" id="SignalP"/>
    </source>
</evidence>
<accession>A0ABQ9L073</accession>